<accession>A0A6F9DBH1</accession>
<sequence>MESSIINSSLTTGIVSVALIACVTLVITSCAACTRFLRKRKEKACGFAEKKENEKDPEKAEIALEEQDGAGGKGKENGVTNVAFEPATDGTTKAEEEKPIQELKAEVQAGENETAQKNPENSSRVENGNSILERTTESEQKTGPPIDQTPEPITRPNLECQLSGGSDDAFMPDQEDSEGAVKKQTSVVEIDREKATHFSLHTSAVDDFDIVTSNNSVKPTHADIQESAPPTLSTCPEEQGEEEGEKEGEEKEENSFKEAGDLSRFDDILIRGGWRRSVKLRDLVDLNLLTSSKADEVKETMAELGDVEDKPVPDALKPFLCGTSPVAGIMISESGEKKSIYSSAKDGIIRRGTAISLLEAQAATGNIIDPITGRQMSVSEAFQLGLLDKVYETVVSRAERAVTGYKSRVSPDVLSLGQAMERGLVIESHGIRLLEAQLATGGIIDHKTNIRLPLDVAVEQGLLDQKVADIVKAACTDAAMDDVEDSLKTFFDPNTEENVTYSELMKRSVVDTDTGLRLYPLEKIGRKRYSYGSHSGRSSLASSRASSKESIPAAVAAASSP</sequence>
<dbReference type="EMBL" id="LR784905">
    <property type="protein sequence ID" value="CAB3243085.1"/>
    <property type="molecule type" value="mRNA"/>
</dbReference>
<keyword evidence="2" id="KW-0677">Repeat</keyword>
<dbReference type="AlphaFoldDB" id="A0A6F9DBH1"/>
<feature type="compositionally biased region" description="Basic and acidic residues" evidence="3">
    <location>
        <begin position="49"/>
        <end position="62"/>
    </location>
</feature>
<dbReference type="GO" id="GO:1990254">
    <property type="term" value="F:keratin filament binding"/>
    <property type="evidence" value="ECO:0007669"/>
    <property type="project" value="TreeGrafter"/>
</dbReference>
<dbReference type="GO" id="GO:0045095">
    <property type="term" value="C:keratin filament"/>
    <property type="evidence" value="ECO:0007669"/>
    <property type="project" value="TreeGrafter"/>
</dbReference>
<dbReference type="InterPro" id="IPR001101">
    <property type="entry name" value="Plectin_repeat"/>
</dbReference>
<dbReference type="SMART" id="SM00250">
    <property type="entry name" value="PLEC"/>
    <property type="match status" value="5"/>
</dbReference>
<proteinExistence type="evidence at transcript level"/>
<organism evidence="5">
    <name type="scientific">Phallusia mammillata</name>
    <dbReference type="NCBI Taxonomy" id="59560"/>
    <lineage>
        <taxon>Eukaryota</taxon>
        <taxon>Metazoa</taxon>
        <taxon>Chordata</taxon>
        <taxon>Tunicata</taxon>
        <taxon>Ascidiacea</taxon>
        <taxon>Phlebobranchia</taxon>
        <taxon>Ascidiidae</taxon>
        <taxon>Phallusia</taxon>
    </lineage>
</organism>
<dbReference type="PANTHER" id="PTHR23169">
    <property type="entry name" value="ENVOPLAKIN"/>
    <property type="match status" value="1"/>
</dbReference>
<keyword evidence="4" id="KW-0472">Membrane</keyword>
<dbReference type="GO" id="GO:0005737">
    <property type="term" value="C:cytoplasm"/>
    <property type="evidence" value="ECO:0007669"/>
    <property type="project" value="TreeGrafter"/>
</dbReference>
<dbReference type="GO" id="GO:0042995">
    <property type="term" value="C:cell projection"/>
    <property type="evidence" value="ECO:0007669"/>
    <property type="project" value="UniProtKB-SubCell"/>
</dbReference>
<feature type="compositionally biased region" description="Acidic residues" evidence="3">
    <location>
        <begin position="238"/>
        <end position="252"/>
    </location>
</feature>
<protein>
    <submittedName>
        <fullName evidence="5">Epiplakin</fullName>
    </submittedName>
</protein>
<feature type="transmembrane region" description="Helical" evidence="4">
    <location>
        <begin position="12"/>
        <end position="33"/>
    </location>
</feature>
<feature type="compositionally biased region" description="Polar residues" evidence="3">
    <location>
        <begin position="111"/>
        <end position="133"/>
    </location>
</feature>
<evidence type="ECO:0000256" key="1">
    <source>
        <dbReference type="ARBA" id="ARBA00022553"/>
    </source>
</evidence>
<keyword evidence="1" id="KW-0597">Phosphoprotein</keyword>
<evidence type="ECO:0000256" key="2">
    <source>
        <dbReference type="ARBA" id="ARBA00022737"/>
    </source>
</evidence>
<gene>
    <name evidence="5" type="primary">Eppk1</name>
</gene>
<evidence type="ECO:0000256" key="4">
    <source>
        <dbReference type="SAM" id="Phobius"/>
    </source>
</evidence>
<dbReference type="SUPFAM" id="SSF75399">
    <property type="entry name" value="Plakin repeat"/>
    <property type="match status" value="1"/>
</dbReference>
<dbReference type="Gene3D" id="3.90.1290.10">
    <property type="entry name" value="Plakin repeat"/>
    <property type="match status" value="1"/>
</dbReference>
<dbReference type="InterPro" id="IPR035915">
    <property type="entry name" value="Plakin_repeat_sf"/>
</dbReference>
<evidence type="ECO:0000256" key="3">
    <source>
        <dbReference type="SAM" id="MobiDB-lite"/>
    </source>
</evidence>
<dbReference type="GO" id="GO:0016020">
    <property type="term" value="C:membrane"/>
    <property type="evidence" value="ECO:0007669"/>
    <property type="project" value="TreeGrafter"/>
</dbReference>
<reference evidence="5" key="1">
    <citation type="submission" date="2020-04" db="EMBL/GenBank/DDBJ databases">
        <authorList>
            <person name="Neveu A P."/>
        </authorList>
    </citation>
    <scope>NUCLEOTIDE SEQUENCE</scope>
    <source>
        <tissue evidence="5">Whole embryo</tissue>
    </source>
</reference>
<dbReference type="GO" id="GO:0005198">
    <property type="term" value="F:structural molecule activity"/>
    <property type="evidence" value="ECO:0007669"/>
    <property type="project" value="TreeGrafter"/>
</dbReference>
<feature type="region of interest" description="Disordered" evidence="3">
    <location>
        <begin position="530"/>
        <end position="561"/>
    </location>
</feature>
<feature type="region of interest" description="Disordered" evidence="3">
    <location>
        <begin position="49"/>
        <end position="185"/>
    </location>
</feature>
<dbReference type="InterPro" id="IPR043197">
    <property type="entry name" value="Plakin"/>
</dbReference>
<dbReference type="Pfam" id="PF00681">
    <property type="entry name" value="Plectin"/>
    <property type="match status" value="2"/>
</dbReference>
<keyword evidence="4" id="KW-0812">Transmembrane</keyword>
<feature type="region of interest" description="Disordered" evidence="3">
    <location>
        <begin position="220"/>
        <end position="258"/>
    </location>
</feature>
<evidence type="ECO:0000313" key="5">
    <source>
        <dbReference type="EMBL" id="CAB3243085.1"/>
    </source>
</evidence>
<name>A0A6F9DBH1_9ASCI</name>
<dbReference type="PANTHER" id="PTHR23169:SF21">
    <property type="entry name" value="EPIPLAKIN"/>
    <property type="match status" value="1"/>
</dbReference>
<keyword evidence="4" id="KW-1133">Transmembrane helix</keyword>
<dbReference type="GO" id="GO:0045110">
    <property type="term" value="P:intermediate filament bundle assembly"/>
    <property type="evidence" value="ECO:0007669"/>
    <property type="project" value="TreeGrafter"/>
</dbReference>
<dbReference type="GO" id="GO:0042060">
    <property type="term" value="P:wound healing"/>
    <property type="evidence" value="ECO:0007669"/>
    <property type="project" value="TreeGrafter"/>
</dbReference>
<feature type="compositionally biased region" description="Basic and acidic residues" evidence="3">
    <location>
        <begin position="92"/>
        <end position="105"/>
    </location>
</feature>
<dbReference type="GO" id="GO:0030054">
    <property type="term" value="C:cell junction"/>
    <property type="evidence" value="ECO:0007669"/>
    <property type="project" value="TreeGrafter"/>
</dbReference>